<dbReference type="GO" id="GO:0000049">
    <property type="term" value="F:tRNA binding"/>
    <property type="evidence" value="ECO:0007669"/>
    <property type="project" value="UniProtKB-UniRule"/>
</dbReference>
<dbReference type="PANTHER" id="PTHR33992:SF1">
    <property type="entry name" value="RIBONUCLEASE P PROTEIN COMPONENT"/>
    <property type="match status" value="1"/>
</dbReference>
<name>A0A832GKS9_9BACT</name>
<keyword evidence="2 7" id="KW-0819">tRNA processing</keyword>
<evidence type="ECO:0000256" key="8">
    <source>
        <dbReference type="NCBIfam" id="TIGR00188"/>
    </source>
</evidence>
<evidence type="ECO:0000256" key="6">
    <source>
        <dbReference type="ARBA" id="ARBA00022884"/>
    </source>
</evidence>
<evidence type="ECO:0000256" key="1">
    <source>
        <dbReference type="ARBA" id="ARBA00002663"/>
    </source>
</evidence>
<comment type="similarity">
    <text evidence="7">Belongs to the RnpA family.</text>
</comment>
<dbReference type="AlphaFoldDB" id="A0A832GKS9"/>
<dbReference type="NCBIfam" id="TIGR00188">
    <property type="entry name" value="rnpA"/>
    <property type="match status" value="1"/>
</dbReference>
<dbReference type="PROSITE" id="PS00648">
    <property type="entry name" value="RIBONUCLEASE_P"/>
    <property type="match status" value="1"/>
</dbReference>
<evidence type="ECO:0000256" key="7">
    <source>
        <dbReference type="HAMAP-Rule" id="MF_00227"/>
    </source>
</evidence>
<comment type="function">
    <text evidence="1 7">RNaseP catalyzes the removal of the 5'-leader sequence from pre-tRNA to produce the mature 5'-terminus. It can also cleave other RNA substrates such as 4.5S RNA. The protein component plays an auxiliary but essential role in vivo by binding to the 5'-leader sequence and broadening the substrate specificity of the ribozyme.</text>
</comment>
<comment type="catalytic activity">
    <reaction evidence="7">
        <text>Endonucleolytic cleavage of RNA, removing 5'-extranucleotides from tRNA precursor.</text>
        <dbReference type="EC" id="3.1.26.5"/>
    </reaction>
</comment>
<evidence type="ECO:0000256" key="4">
    <source>
        <dbReference type="ARBA" id="ARBA00022759"/>
    </source>
</evidence>
<dbReference type="SUPFAM" id="SSF54211">
    <property type="entry name" value="Ribosomal protein S5 domain 2-like"/>
    <property type="match status" value="1"/>
</dbReference>
<comment type="subunit">
    <text evidence="7">Consists of a catalytic RNA component (M1 or rnpB) and a protein subunit.</text>
</comment>
<comment type="caution">
    <text evidence="9">The sequence shown here is derived from an EMBL/GenBank/DDBJ whole genome shotgun (WGS) entry which is preliminary data.</text>
</comment>
<dbReference type="EMBL" id="DSZU01000024">
    <property type="protein sequence ID" value="HGV54733.1"/>
    <property type="molecule type" value="Genomic_DNA"/>
</dbReference>
<dbReference type="GO" id="GO:0004526">
    <property type="term" value="F:ribonuclease P activity"/>
    <property type="evidence" value="ECO:0007669"/>
    <property type="project" value="UniProtKB-UniRule"/>
</dbReference>
<accession>A0A832GKS9</accession>
<reference evidence="9" key="1">
    <citation type="journal article" date="2020" name="mSystems">
        <title>Genome- and Community-Level Interaction Insights into Carbon Utilization and Element Cycling Functions of Hydrothermarchaeota in Hydrothermal Sediment.</title>
        <authorList>
            <person name="Zhou Z."/>
            <person name="Liu Y."/>
            <person name="Xu W."/>
            <person name="Pan J."/>
            <person name="Luo Z.H."/>
            <person name="Li M."/>
        </authorList>
    </citation>
    <scope>NUCLEOTIDE SEQUENCE [LARGE SCALE GENOMIC DNA]</scope>
    <source>
        <strain evidence="9">SpSt-605</strain>
    </source>
</reference>
<dbReference type="PANTHER" id="PTHR33992">
    <property type="entry name" value="RIBONUCLEASE P PROTEIN COMPONENT"/>
    <property type="match status" value="1"/>
</dbReference>
<keyword evidence="4 7" id="KW-0255">Endonuclease</keyword>
<dbReference type="InterPro" id="IPR000100">
    <property type="entry name" value="RNase_P"/>
</dbReference>
<dbReference type="HAMAP" id="MF_00227">
    <property type="entry name" value="RNase_P"/>
    <property type="match status" value="1"/>
</dbReference>
<keyword evidence="5 7" id="KW-0378">Hydrolase</keyword>
<dbReference type="GO" id="GO:0030677">
    <property type="term" value="C:ribonuclease P complex"/>
    <property type="evidence" value="ECO:0007669"/>
    <property type="project" value="TreeGrafter"/>
</dbReference>
<evidence type="ECO:0000256" key="5">
    <source>
        <dbReference type="ARBA" id="ARBA00022801"/>
    </source>
</evidence>
<dbReference type="Pfam" id="PF00825">
    <property type="entry name" value="Ribonuclease_P"/>
    <property type="match status" value="1"/>
</dbReference>
<keyword evidence="6 7" id="KW-0694">RNA-binding</keyword>
<gene>
    <name evidence="7 9" type="primary">rnpA</name>
    <name evidence="9" type="ORF">ENT73_01415</name>
</gene>
<dbReference type="GO" id="GO:0042781">
    <property type="term" value="F:3'-tRNA processing endoribonuclease activity"/>
    <property type="evidence" value="ECO:0007669"/>
    <property type="project" value="TreeGrafter"/>
</dbReference>
<dbReference type="GO" id="GO:0001682">
    <property type="term" value="P:tRNA 5'-leader removal"/>
    <property type="evidence" value="ECO:0007669"/>
    <property type="project" value="UniProtKB-UniRule"/>
</dbReference>
<dbReference type="InterPro" id="IPR020539">
    <property type="entry name" value="RNase_P_CS"/>
</dbReference>
<sequence length="141" mass="16496">MEEERGVIALRSKRLPLKKEGLSKKERLSLNRDFKRVLAEGRKIWVDKYLLIIYCPNNLTYRRLGTIVSSKVGGAVERNKVKRILRTLFRKNKEFFPEKADIIMIPHPAIKNLSYDELQKLVRNTLWSLTPYERHGQGSSS</sequence>
<organism evidence="9">
    <name type="scientific">Caldimicrobium thiodismutans</name>
    <dbReference type="NCBI Taxonomy" id="1653476"/>
    <lineage>
        <taxon>Bacteria</taxon>
        <taxon>Pseudomonadati</taxon>
        <taxon>Thermodesulfobacteriota</taxon>
        <taxon>Thermodesulfobacteria</taxon>
        <taxon>Thermodesulfobacteriales</taxon>
        <taxon>Thermodesulfobacteriaceae</taxon>
        <taxon>Caldimicrobium</taxon>
    </lineage>
</organism>
<evidence type="ECO:0000313" key="9">
    <source>
        <dbReference type="EMBL" id="HGV54733.1"/>
    </source>
</evidence>
<keyword evidence="3 7" id="KW-0540">Nuclease</keyword>
<evidence type="ECO:0000256" key="3">
    <source>
        <dbReference type="ARBA" id="ARBA00022722"/>
    </source>
</evidence>
<dbReference type="Gene3D" id="3.30.230.10">
    <property type="match status" value="1"/>
</dbReference>
<evidence type="ECO:0000256" key="2">
    <source>
        <dbReference type="ARBA" id="ARBA00022694"/>
    </source>
</evidence>
<dbReference type="InterPro" id="IPR014721">
    <property type="entry name" value="Ribsml_uS5_D2-typ_fold_subgr"/>
</dbReference>
<dbReference type="InterPro" id="IPR020568">
    <property type="entry name" value="Ribosomal_Su5_D2-typ_SF"/>
</dbReference>
<protein>
    <recommendedName>
        <fullName evidence="7 8">Ribonuclease P protein component</fullName>
        <shortName evidence="7">RNase P protein</shortName>
        <shortName evidence="7">RNaseP protein</shortName>
        <ecNumber evidence="7 8">3.1.26.5</ecNumber>
    </recommendedName>
    <alternativeName>
        <fullName evidence="7">Protein C5</fullName>
    </alternativeName>
</protein>
<dbReference type="EC" id="3.1.26.5" evidence="7 8"/>
<proteinExistence type="inferred from homology"/>